<feature type="chain" id="PRO_5012126752" evidence="2">
    <location>
        <begin position="27"/>
        <end position="143"/>
    </location>
</feature>
<accession>A0A225E1T0</accession>
<evidence type="ECO:0000256" key="2">
    <source>
        <dbReference type="SAM" id="SignalP"/>
    </source>
</evidence>
<keyword evidence="2" id="KW-0732">Signal</keyword>
<keyword evidence="1" id="KW-0472">Membrane</keyword>
<proteinExistence type="predicted"/>
<protein>
    <submittedName>
        <fullName evidence="3">Glycine-rich protein</fullName>
    </submittedName>
</protein>
<keyword evidence="4" id="KW-1185">Reference proteome</keyword>
<organism evidence="3 4">
    <name type="scientific">Fimbriiglobus ruber</name>
    <dbReference type="NCBI Taxonomy" id="1908690"/>
    <lineage>
        <taxon>Bacteria</taxon>
        <taxon>Pseudomonadati</taxon>
        <taxon>Planctomycetota</taxon>
        <taxon>Planctomycetia</taxon>
        <taxon>Gemmatales</taxon>
        <taxon>Gemmataceae</taxon>
        <taxon>Fimbriiglobus</taxon>
    </lineage>
</organism>
<dbReference type="AlphaFoldDB" id="A0A225E1T0"/>
<dbReference type="EMBL" id="NIDE01000005">
    <property type="protein sequence ID" value="OWK42327.1"/>
    <property type="molecule type" value="Genomic_DNA"/>
</dbReference>
<dbReference type="RefSeq" id="WP_143393295.1">
    <property type="nucleotide sequence ID" value="NZ_NIDE01000005.1"/>
</dbReference>
<comment type="caution">
    <text evidence="3">The sequence shown here is derived from an EMBL/GenBank/DDBJ whole genome shotgun (WGS) entry which is preliminary data.</text>
</comment>
<keyword evidence="1" id="KW-0812">Transmembrane</keyword>
<name>A0A225E1T0_9BACT</name>
<evidence type="ECO:0000313" key="4">
    <source>
        <dbReference type="Proteomes" id="UP000214646"/>
    </source>
</evidence>
<evidence type="ECO:0000313" key="3">
    <source>
        <dbReference type="EMBL" id="OWK42327.1"/>
    </source>
</evidence>
<reference evidence="4" key="1">
    <citation type="submission" date="2017-06" db="EMBL/GenBank/DDBJ databases">
        <title>Genome analysis of Fimbriiglobus ruber SP5, the first member of the order Planctomycetales with confirmed chitinolytic capability.</title>
        <authorList>
            <person name="Ravin N.V."/>
            <person name="Rakitin A.L."/>
            <person name="Ivanova A.A."/>
            <person name="Beletsky A.V."/>
            <person name="Kulichevskaya I.S."/>
            <person name="Mardanov A.V."/>
            <person name="Dedysh S.N."/>
        </authorList>
    </citation>
    <scope>NUCLEOTIDE SEQUENCE [LARGE SCALE GENOMIC DNA]</scope>
    <source>
        <strain evidence="4">SP5</strain>
    </source>
</reference>
<evidence type="ECO:0000256" key="1">
    <source>
        <dbReference type="SAM" id="Phobius"/>
    </source>
</evidence>
<feature type="signal peptide" evidence="2">
    <location>
        <begin position="1"/>
        <end position="26"/>
    </location>
</feature>
<keyword evidence="1" id="KW-1133">Transmembrane helix</keyword>
<sequence length="143" mass="15147">MRKWILPTAAAIALAVVTASPTEAKAQGFIGSALNVAYGYPPYSGYYPYPYGYGYPGLYLGVGGIGLSFGGYPYYSGGYSGGYRSYYGGYSGGYRSYYGGYGHRGYYGRGGYYGHGAYHGRGGYHHVSGHHGGGGHHGGRGHR</sequence>
<feature type="transmembrane region" description="Helical" evidence="1">
    <location>
        <begin position="50"/>
        <end position="75"/>
    </location>
</feature>
<gene>
    <name evidence="3" type="ORF">FRUB_04405</name>
</gene>
<dbReference type="Proteomes" id="UP000214646">
    <property type="component" value="Unassembled WGS sequence"/>
</dbReference>